<gene>
    <name evidence="2" type="ORF">HYH02_001671</name>
</gene>
<feature type="chain" id="PRO_5033011513" evidence="1">
    <location>
        <begin position="29"/>
        <end position="218"/>
    </location>
</feature>
<dbReference type="EMBL" id="JAEHOD010000003">
    <property type="protein sequence ID" value="KAG2453450.1"/>
    <property type="molecule type" value="Genomic_DNA"/>
</dbReference>
<protein>
    <submittedName>
        <fullName evidence="2">Uncharacterized protein</fullName>
    </submittedName>
</protein>
<feature type="signal peptide" evidence="1">
    <location>
        <begin position="1"/>
        <end position="28"/>
    </location>
</feature>
<dbReference type="Proteomes" id="UP000613740">
    <property type="component" value="Unassembled WGS sequence"/>
</dbReference>
<accession>A0A835WVY6</accession>
<comment type="caution">
    <text evidence="2">The sequence shown here is derived from an EMBL/GenBank/DDBJ whole genome shotgun (WGS) entry which is preliminary data.</text>
</comment>
<proteinExistence type="predicted"/>
<keyword evidence="3" id="KW-1185">Reference proteome</keyword>
<dbReference type="AlphaFoldDB" id="A0A835WVY6"/>
<evidence type="ECO:0000256" key="1">
    <source>
        <dbReference type="SAM" id="SignalP"/>
    </source>
</evidence>
<dbReference type="OrthoDB" id="534691at2759"/>
<evidence type="ECO:0000313" key="3">
    <source>
        <dbReference type="Proteomes" id="UP000613740"/>
    </source>
</evidence>
<keyword evidence="1" id="KW-0732">Signal</keyword>
<organism evidence="2 3">
    <name type="scientific">Chlamydomonas schloesseri</name>
    <dbReference type="NCBI Taxonomy" id="2026947"/>
    <lineage>
        <taxon>Eukaryota</taxon>
        <taxon>Viridiplantae</taxon>
        <taxon>Chlorophyta</taxon>
        <taxon>core chlorophytes</taxon>
        <taxon>Chlorophyceae</taxon>
        <taxon>CS clade</taxon>
        <taxon>Chlamydomonadales</taxon>
        <taxon>Chlamydomonadaceae</taxon>
        <taxon>Chlamydomonas</taxon>
    </lineage>
</organism>
<sequence>MELARKVAHGAVTFATVASLVYVPSVHATPQGEGSLQSCPGAPSPAATSVATNPLADLAAGFFGGGGDADSTPAERDPITPFTLYGTSFKKYLIEELQGEKVISRKKGFTVNSCVGAVSSAQETPQFQGLPTGDKALYAKDRVCKKAEGQELKEVCRTACESACTEAIDLYDKQVKEESGFALLASDKARLTKSCTRNCSYECAKPGKAFDFVIPYRR</sequence>
<evidence type="ECO:0000313" key="2">
    <source>
        <dbReference type="EMBL" id="KAG2453450.1"/>
    </source>
</evidence>
<name>A0A835WVY6_9CHLO</name>
<reference evidence="2" key="1">
    <citation type="journal article" date="2020" name="bioRxiv">
        <title>Comparative genomics of Chlamydomonas.</title>
        <authorList>
            <person name="Craig R.J."/>
            <person name="Hasan A.R."/>
            <person name="Ness R.W."/>
            <person name="Keightley P.D."/>
        </authorList>
    </citation>
    <scope>NUCLEOTIDE SEQUENCE</scope>
    <source>
        <strain evidence="2">CCAP 11/173</strain>
    </source>
</reference>